<evidence type="ECO:0000313" key="2">
    <source>
        <dbReference type="Proteomes" id="UP000055048"/>
    </source>
</evidence>
<comment type="caution">
    <text evidence="1">The sequence shown here is derived from an EMBL/GenBank/DDBJ whole genome shotgun (WGS) entry which is preliminary data.</text>
</comment>
<sequence>MKAFKLAAEKALFSAEFKNAFKCFLSTVYGESSAEALNWSVERQQQQQQLTALHLSSKAKASLWINVNAPNEKCFQQQRKK</sequence>
<gene>
    <name evidence="1" type="ORF">T05_10246</name>
</gene>
<keyword evidence="2" id="KW-1185">Reference proteome</keyword>
<proteinExistence type="predicted"/>
<dbReference type="Proteomes" id="UP000055048">
    <property type="component" value="Unassembled WGS sequence"/>
</dbReference>
<name>A0A0V0TA74_9BILA</name>
<organism evidence="1 2">
    <name type="scientific">Trichinella murrelli</name>
    <dbReference type="NCBI Taxonomy" id="144512"/>
    <lineage>
        <taxon>Eukaryota</taxon>
        <taxon>Metazoa</taxon>
        <taxon>Ecdysozoa</taxon>
        <taxon>Nematoda</taxon>
        <taxon>Enoplea</taxon>
        <taxon>Dorylaimia</taxon>
        <taxon>Trichinellida</taxon>
        <taxon>Trichinellidae</taxon>
        <taxon>Trichinella</taxon>
    </lineage>
</organism>
<accession>A0A0V0TA74</accession>
<evidence type="ECO:0000313" key="1">
    <source>
        <dbReference type="EMBL" id="KRX35880.1"/>
    </source>
</evidence>
<dbReference type="EMBL" id="JYDJ01000403">
    <property type="protein sequence ID" value="KRX35880.1"/>
    <property type="molecule type" value="Genomic_DNA"/>
</dbReference>
<protein>
    <submittedName>
        <fullName evidence="1">Uncharacterized protein</fullName>
    </submittedName>
</protein>
<dbReference type="AlphaFoldDB" id="A0A0V0TA74"/>
<reference evidence="1 2" key="1">
    <citation type="submission" date="2015-01" db="EMBL/GenBank/DDBJ databases">
        <title>Evolution of Trichinella species and genotypes.</title>
        <authorList>
            <person name="Korhonen P.K."/>
            <person name="Edoardo P."/>
            <person name="Giuseppe L.R."/>
            <person name="Gasser R.B."/>
        </authorList>
    </citation>
    <scope>NUCLEOTIDE SEQUENCE [LARGE SCALE GENOMIC DNA]</scope>
    <source>
        <strain evidence="1">ISS417</strain>
    </source>
</reference>